<dbReference type="FunFam" id="3.40.50.790:FF:000012">
    <property type="entry name" value="Ribosomal protein L1p/L10e family"/>
    <property type="match status" value="1"/>
</dbReference>
<keyword evidence="3" id="KW-1185">Reference proteome</keyword>
<reference evidence="2 3" key="1">
    <citation type="submission" date="2023-01" db="EMBL/GenBank/DDBJ databases">
        <authorList>
            <person name="Kreplak J."/>
        </authorList>
    </citation>
    <scope>NUCLEOTIDE SEQUENCE [LARGE SCALE GENOMIC DNA]</scope>
</reference>
<evidence type="ECO:0000313" key="2">
    <source>
        <dbReference type="EMBL" id="CAI8595426.1"/>
    </source>
</evidence>
<dbReference type="Gene3D" id="3.40.50.790">
    <property type="match status" value="1"/>
</dbReference>
<dbReference type="SUPFAM" id="SSF56808">
    <property type="entry name" value="Ribosomal protein L1"/>
    <property type="match status" value="1"/>
</dbReference>
<dbReference type="PANTHER" id="PTHR23105">
    <property type="entry name" value="RIBOSOMAL PROTEIN L7AE FAMILY MEMBER"/>
    <property type="match status" value="1"/>
</dbReference>
<dbReference type="Pfam" id="PF00687">
    <property type="entry name" value="Ribosomal_L1"/>
    <property type="match status" value="1"/>
</dbReference>
<dbReference type="InterPro" id="IPR028364">
    <property type="entry name" value="Ribosomal_uL1/biogenesis"/>
</dbReference>
<feature type="region of interest" description="Disordered" evidence="1">
    <location>
        <begin position="554"/>
        <end position="574"/>
    </location>
</feature>
<sequence length="574" mass="63412">MASENSKPETALESSKVETITKAVDSLLKWHKSRLETEKPKLFEEEDFVYLVLTLKKIPSNGRVNPHKIPIPHSLLSPSSEQCLIIDDRANKPGRLTKDEAKKKIQSESIPVSKILKLSKLTTDYRPFEAKRKLCNSYDLFFADKSVVPLLPRLLGKQFFKKRKVPVQVDLKKRNWKEQIEKALSSALLFLRTGTCSVLKVAKMSMERDEIVENVVAAMEGVVGVFPKKWGVVRSFHVKLLESVALPVYQAVPDVRLKIEGVRDLEAALEKDEKKVRDGKDGKKGKKGRIHEIKYMDDRMSEDGDVRSDLDVAVDDIDIDIDDDAVGGGDKVDDDHENSEIESGGIGSKKRKKGVKGKKEALSETGGVKSSKASAKRKKKDVLETVNAAEESSIKKGSEKRKKLSAKDEGSDKKKKRGSVEKAATEDLVKKSEDKVSTEDVGSNKKKKKGSAVSTEDVGSDKKKKKGLAVKAATEDLIKKSEDKVLTEDAASNKKMKKGSAVKAATEDLIKKSEDKVSTGDAGLDKKKRGSAMKAATEELIKKSKDKLFIDDAGSAKKKRADVKVKDRKSKKAV</sequence>
<dbReference type="InterPro" id="IPR023674">
    <property type="entry name" value="Ribosomal_uL1-like"/>
</dbReference>
<feature type="compositionally biased region" description="Basic and acidic residues" evidence="1">
    <location>
        <begin position="273"/>
        <end position="282"/>
    </location>
</feature>
<accession>A0AAV0ZBY8</accession>
<feature type="region of interest" description="Disordered" evidence="1">
    <location>
        <begin position="273"/>
        <end position="296"/>
    </location>
</feature>
<dbReference type="Proteomes" id="UP001157006">
    <property type="component" value="Chromosome 1S"/>
</dbReference>
<organism evidence="2 3">
    <name type="scientific">Vicia faba</name>
    <name type="common">Broad bean</name>
    <name type="synonym">Faba vulgaris</name>
    <dbReference type="NCBI Taxonomy" id="3906"/>
    <lineage>
        <taxon>Eukaryota</taxon>
        <taxon>Viridiplantae</taxon>
        <taxon>Streptophyta</taxon>
        <taxon>Embryophyta</taxon>
        <taxon>Tracheophyta</taxon>
        <taxon>Spermatophyta</taxon>
        <taxon>Magnoliopsida</taxon>
        <taxon>eudicotyledons</taxon>
        <taxon>Gunneridae</taxon>
        <taxon>Pentapetalae</taxon>
        <taxon>rosids</taxon>
        <taxon>fabids</taxon>
        <taxon>Fabales</taxon>
        <taxon>Fabaceae</taxon>
        <taxon>Papilionoideae</taxon>
        <taxon>50 kb inversion clade</taxon>
        <taxon>NPAAA clade</taxon>
        <taxon>Hologalegina</taxon>
        <taxon>IRL clade</taxon>
        <taxon>Fabeae</taxon>
        <taxon>Vicia</taxon>
    </lineage>
</organism>
<evidence type="ECO:0000256" key="1">
    <source>
        <dbReference type="SAM" id="MobiDB-lite"/>
    </source>
</evidence>
<name>A0AAV0ZBY8_VICFA</name>
<dbReference type="AlphaFoldDB" id="A0AAV0ZBY8"/>
<gene>
    <name evidence="2" type="ORF">VFH_I190640</name>
</gene>
<feature type="compositionally biased region" description="Basic residues" evidence="1">
    <location>
        <begin position="556"/>
        <end position="574"/>
    </location>
</feature>
<dbReference type="InterPro" id="IPR050257">
    <property type="entry name" value="eL8/uL1-like"/>
</dbReference>
<dbReference type="CDD" id="cd00403">
    <property type="entry name" value="Ribosomal_L1"/>
    <property type="match status" value="1"/>
</dbReference>
<dbReference type="InterPro" id="IPR016095">
    <property type="entry name" value="Ribosomal_uL1_3-a/b-sand"/>
</dbReference>
<evidence type="ECO:0008006" key="4">
    <source>
        <dbReference type="Google" id="ProtNLM"/>
    </source>
</evidence>
<dbReference type="GO" id="GO:0003723">
    <property type="term" value="F:RNA binding"/>
    <property type="evidence" value="ECO:0007669"/>
    <property type="project" value="InterPro"/>
</dbReference>
<feature type="region of interest" description="Disordered" evidence="1">
    <location>
        <begin position="321"/>
        <end position="473"/>
    </location>
</feature>
<evidence type="ECO:0000313" key="3">
    <source>
        <dbReference type="Proteomes" id="UP001157006"/>
    </source>
</evidence>
<feature type="compositionally biased region" description="Basic and acidic residues" evidence="1">
    <location>
        <begin position="405"/>
        <end position="438"/>
    </location>
</feature>
<dbReference type="EMBL" id="OX451735">
    <property type="protein sequence ID" value="CAI8595426.1"/>
    <property type="molecule type" value="Genomic_DNA"/>
</dbReference>
<proteinExistence type="predicted"/>
<protein>
    <recommendedName>
        <fullName evidence="4">Ribosomal L1 domain-containing protein 1-like</fullName>
    </recommendedName>
</protein>